<dbReference type="KEGG" id="cel:CELE_Y22D7AR.8"/>
<dbReference type="PaxDb" id="6239-Y22D7AR.8"/>
<sequence>MDFLQYFFRFYWPMFSLTCLCLFITLYILIYKFTTSILKTMRFFLYASNTATLISVVLAFATQTRNIDNEHSMGLLCDGFYKYIGPTFCATCYSLWSTCGITMGLINLHTLYYRTICLKSFDPKMIKRRNLLFFWHYLVPLVYLAIKFIPSPDHLAVHNETRTLHPDLDYTPYLNFGGYSQAQKVFLDRSAIVTLIAMSYFPIIGSYWKYQAMKLLTPHMSPNTSETTRDMFRKLIRGLNFQIYLPLLTYVPMVFLFLAIQISGRQFLITLNGTGSCLFDPIVQIYFITPYREAVVRFLECRPVRFRSNVVSWASRVIF</sequence>
<evidence type="ECO:0000256" key="2">
    <source>
        <dbReference type="ARBA" id="ARBA00009166"/>
    </source>
</evidence>
<dbReference type="eggNOG" id="ENOG502TG09">
    <property type="taxonomic scope" value="Eukaryota"/>
</dbReference>
<comment type="subcellular location">
    <subcellularLocation>
        <location evidence="1">Membrane</location>
        <topology evidence="1">Multi-pass membrane protein</topology>
    </subcellularLocation>
</comment>
<dbReference type="PANTHER" id="PTHR22945">
    <property type="entry name" value="SERPENTINE RECEPTOR, CLASS D DELTA"/>
    <property type="match status" value="1"/>
</dbReference>
<feature type="transmembrane region" description="Helical" evidence="6">
    <location>
        <begin position="191"/>
        <end position="210"/>
    </location>
</feature>
<evidence type="ECO:0000256" key="5">
    <source>
        <dbReference type="ARBA" id="ARBA00023136"/>
    </source>
</evidence>
<evidence type="ECO:0000256" key="6">
    <source>
        <dbReference type="SAM" id="Phobius"/>
    </source>
</evidence>
<proteinExistence type="inferred from homology"/>
<keyword evidence="5 6" id="KW-0472">Membrane</keyword>
<evidence type="ECO:0000313" key="9">
    <source>
        <dbReference type="WormBase" id="Y22D7AR.8"/>
    </source>
</evidence>
<dbReference type="SMR" id="Q86MI7"/>
<keyword evidence="7" id="KW-0675">Receptor</keyword>
<evidence type="ECO:0000256" key="3">
    <source>
        <dbReference type="ARBA" id="ARBA00022692"/>
    </source>
</evidence>
<dbReference type="WormBase" id="Y22D7AR.8">
    <property type="protein sequence ID" value="CE33725"/>
    <property type="gene ID" value="WBGene00005141"/>
    <property type="gene designation" value="srd-64"/>
</dbReference>
<dbReference type="GeneID" id="3565142"/>
<feature type="transmembrane region" description="Helical" evidence="6">
    <location>
        <begin position="83"/>
        <end position="110"/>
    </location>
</feature>
<dbReference type="GO" id="GO:0016020">
    <property type="term" value="C:membrane"/>
    <property type="evidence" value="ECO:0007669"/>
    <property type="project" value="UniProtKB-SubCell"/>
</dbReference>
<dbReference type="HOGENOM" id="CLU_057924_0_0_1"/>
<feature type="transmembrane region" description="Helical" evidence="6">
    <location>
        <begin position="131"/>
        <end position="149"/>
    </location>
</feature>
<dbReference type="AlphaFoldDB" id="Q86MI7"/>
<dbReference type="AGR" id="WB:WBGene00005141"/>
<dbReference type="Proteomes" id="UP000001940">
    <property type="component" value="Chromosome III"/>
</dbReference>
<keyword evidence="3 6" id="KW-0812">Transmembrane</keyword>
<dbReference type="UCSC" id="Y22D7AR.8">
    <property type="organism name" value="c. elegans"/>
</dbReference>
<dbReference type="Pfam" id="PF10317">
    <property type="entry name" value="7TM_GPCR_Srd"/>
    <property type="match status" value="1"/>
</dbReference>
<feature type="transmembrane region" description="Helical" evidence="6">
    <location>
        <begin position="241"/>
        <end position="260"/>
    </location>
</feature>
<evidence type="ECO:0000256" key="4">
    <source>
        <dbReference type="ARBA" id="ARBA00022989"/>
    </source>
</evidence>
<evidence type="ECO:0000313" key="7">
    <source>
        <dbReference type="EMBL" id="CCD73763.1"/>
    </source>
</evidence>
<dbReference type="CTD" id="3565142"/>
<keyword evidence="4 6" id="KW-1133">Transmembrane helix</keyword>
<dbReference type="RefSeq" id="NP_497445.2">
    <property type="nucleotide sequence ID" value="NM_065044.3"/>
</dbReference>
<name>Q86MI7_CAEEL</name>
<dbReference type="InParanoid" id="Q86MI7"/>
<keyword evidence="8" id="KW-1185">Reference proteome</keyword>
<evidence type="ECO:0000313" key="8">
    <source>
        <dbReference type="Proteomes" id="UP000001940"/>
    </source>
</evidence>
<feature type="transmembrane region" description="Helical" evidence="6">
    <location>
        <begin position="43"/>
        <end position="63"/>
    </location>
</feature>
<evidence type="ECO:0000256" key="1">
    <source>
        <dbReference type="ARBA" id="ARBA00004141"/>
    </source>
</evidence>
<accession>Q86MI7</accession>
<feature type="transmembrane region" description="Helical" evidence="6">
    <location>
        <begin position="12"/>
        <end position="31"/>
    </location>
</feature>
<dbReference type="PhylomeDB" id="Q86MI7"/>
<dbReference type="InterPro" id="IPR050920">
    <property type="entry name" value="Nematode_rcpt-like_delta"/>
</dbReference>
<dbReference type="PANTHER" id="PTHR22945:SF83">
    <property type="entry name" value="SERPENTINE RECEPTOR, CLASS D (DELTA)-RELATED"/>
    <property type="match status" value="1"/>
</dbReference>
<dbReference type="EMBL" id="BX284603">
    <property type="protein sequence ID" value="CCD73763.1"/>
    <property type="molecule type" value="Genomic_DNA"/>
</dbReference>
<dbReference type="Bgee" id="WBGene00005141">
    <property type="expression patterns" value="Expressed in adult organism and 1 other cell type or tissue"/>
</dbReference>
<comment type="similarity">
    <text evidence="2">Belongs to the nematode receptor-like protein srd family.</text>
</comment>
<gene>
    <name evidence="7 9" type="primary">srd-64</name>
    <name evidence="7" type="ORF">CELE_Y22D7AR.8</name>
    <name evidence="9" type="ORF">Y22D7AR.8</name>
</gene>
<protein>
    <submittedName>
        <fullName evidence="7">Serpentine Receptor, class D (Delta)</fullName>
    </submittedName>
</protein>
<dbReference type="InterPro" id="IPR019421">
    <property type="entry name" value="7TM_GPCR_serpentine_rcpt_Srd"/>
</dbReference>
<reference evidence="7 8" key="1">
    <citation type="journal article" date="1998" name="Science">
        <title>Genome sequence of the nematode C. elegans: a platform for investigating biology.</title>
        <authorList>
            <consortium name="The C. elegans sequencing consortium"/>
            <person name="Sulson J.E."/>
            <person name="Waterston R."/>
        </authorList>
    </citation>
    <scope>NUCLEOTIDE SEQUENCE [LARGE SCALE GENOMIC DNA]</scope>
    <source>
        <strain evidence="7 8">Bristol N2</strain>
    </source>
</reference>
<organism evidence="7 8">
    <name type="scientific">Caenorhabditis elegans</name>
    <dbReference type="NCBI Taxonomy" id="6239"/>
    <lineage>
        <taxon>Eukaryota</taxon>
        <taxon>Metazoa</taxon>
        <taxon>Ecdysozoa</taxon>
        <taxon>Nematoda</taxon>
        <taxon>Chromadorea</taxon>
        <taxon>Rhabditida</taxon>
        <taxon>Rhabditina</taxon>
        <taxon>Rhabditomorpha</taxon>
        <taxon>Rhabditoidea</taxon>
        <taxon>Rhabditidae</taxon>
        <taxon>Peloderinae</taxon>
        <taxon>Caenorhabditis</taxon>
    </lineage>
</organism>